<evidence type="ECO:0000313" key="2">
    <source>
        <dbReference type="Proteomes" id="UP001224418"/>
    </source>
</evidence>
<name>A0ABU0JRX0_HATLI</name>
<protein>
    <recommendedName>
        <fullName evidence="3">2'-5' RNA ligase</fullName>
    </recommendedName>
</protein>
<accession>A0ABU0JRX0</accession>
<comment type="caution">
    <text evidence="1">The sequence shown here is derived from an EMBL/GenBank/DDBJ whole genome shotgun (WGS) entry which is preliminary data.</text>
</comment>
<dbReference type="Proteomes" id="UP001224418">
    <property type="component" value="Unassembled WGS sequence"/>
</dbReference>
<dbReference type="RefSeq" id="WP_111944251.1">
    <property type="nucleotide sequence ID" value="NZ_BAAACJ010000008.1"/>
</dbReference>
<proteinExistence type="predicted"/>
<keyword evidence="2" id="KW-1185">Reference proteome</keyword>
<evidence type="ECO:0000313" key="1">
    <source>
        <dbReference type="EMBL" id="MDQ0478677.1"/>
    </source>
</evidence>
<organism evidence="1 2">
    <name type="scientific">Hathewaya limosa</name>
    <name type="common">Clostridium limosum</name>
    <dbReference type="NCBI Taxonomy" id="1536"/>
    <lineage>
        <taxon>Bacteria</taxon>
        <taxon>Bacillati</taxon>
        <taxon>Bacillota</taxon>
        <taxon>Clostridia</taxon>
        <taxon>Eubacteriales</taxon>
        <taxon>Clostridiaceae</taxon>
        <taxon>Hathewaya</taxon>
    </lineage>
</organism>
<gene>
    <name evidence="1" type="ORF">QOZ93_000386</name>
</gene>
<reference evidence="1 2" key="1">
    <citation type="submission" date="2023-07" db="EMBL/GenBank/DDBJ databases">
        <title>Genomic Encyclopedia of Type Strains, Phase IV (KMG-IV): sequencing the most valuable type-strain genomes for metagenomic binning, comparative biology and taxonomic classification.</title>
        <authorList>
            <person name="Goeker M."/>
        </authorList>
    </citation>
    <scope>NUCLEOTIDE SEQUENCE [LARGE SCALE GENOMIC DNA]</scope>
    <source>
        <strain evidence="1 2">DSM 1400</strain>
    </source>
</reference>
<dbReference type="EMBL" id="JAUSWN010000002">
    <property type="protein sequence ID" value="MDQ0478677.1"/>
    <property type="molecule type" value="Genomic_DNA"/>
</dbReference>
<evidence type="ECO:0008006" key="3">
    <source>
        <dbReference type="Google" id="ProtNLM"/>
    </source>
</evidence>
<sequence>MKYQLVALFDEESHNRIESIQKQVCRRYRLYKSNPSIYIPLSTMVNPNLEKLDMVVSKILNPYKKFKVEITNSIYVNNDHKQVGLIIDEKGYISRISRNILEILSLHGFNLNSMTCENLSSSLKIPMANTNYNVKKASSQSLLTVNKNLLPADYLSVAKINRIELWKLNGNKKDCVIKSFPLKNF</sequence>